<dbReference type="InterPro" id="IPR007507">
    <property type="entry name" value="Glycos_transf_N"/>
</dbReference>
<evidence type="ECO:0000256" key="1">
    <source>
        <dbReference type="ARBA" id="ARBA00004713"/>
    </source>
</evidence>
<organism evidence="9 10">
    <name type="scientific">Sphingobacterium thermophilum</name>
    <dbReference type="NCBI Taxonomy" id="768534"/>
    <lineage>
        <taxon>Bacteria</taxon>
        <taxon>Pseudomonadati</taxon>
        <taxon>Bacteroidota</taxon>
        <taxon>Sphingobacteriia</taxon>
        <taxon>Sphingobacteriales</taxon>
        <taxon>Sphingobacteriaceae</taxon>
        <taxon>Sphingobacterium</taxon>
    </lineage>
</organism>
<dbReference type="Gene3D" id="3.40.50.11720">
    <property type="entry name" value="3-Deoxy-D-manno-octulosonic-acid transferase, N-terminal domain"/>
    <property type="match status" value="1"/>
</dbReference>
<evidence type="ECO:0000256" key="6">
    <source>
        <dbReference type="ARBA" id="ARBA00049183"/>
    </source>
</evidence>
<dbReference type="RefSeq" id="WP_345068642.1">
    <property type="nucleotide sequence ID" value="NZ_BAABGR010000035.1"/>
</dbReference>
<evidence type="ECO:0000313" key="10">
    <source>
        <dbReference type="Proteomes" id="UP001500394"/>
    </source>
</evidence>
<proteinExistence type="inferred from homology"/>
<dbReference type="Gene3D" id="3.40.50.2000">
    <property type="entry name" value="Glycogen Phosphorylase B"/>
    <property type="match status" value="1"/>
</dbReference>
<comment type="similarity">
    <text evidence="7">Belongs to the glycosyltransferase group 1 family.</text>
</comment>
<evidence type="ECO:0000256" key="4">
    <source>
        <dbReference type="ARBA" id="ARBA00022679"/>
    </source>
</evidence>
<dbReference type="InterPro" id="IPR038107">
    <property type="entry name" value="Glycos_transf_N_sf"/>
</dbReference>
<keyword evidence="7" id="KW-0448">Lipopolysaccharide biosynthesis</keyword>
<evidence type="ECO:0000313" key="9">
    <source>
        <dbReference type="EMBL" id="GAA4519814.1"/>
    </source>
</evidence>
<dbReference type="EC" id="2.4.99.12" evidence="2 7"/>
<comment type="catalytic activity">
    <reaction evidence="6 7">
        <text>lipid IVA (E. coli) + CMP-3-deoxy-beta-D-manno-octulosonate = alpha-Kdo-(2-&gt;6)-lipid IVA (E. coli) + CMP + H(+)</text>
        <dbReference type="Rhea" id="RHEA:28066"/>
        <dbReference type="ChEBI" id="CHEBI:15378"/>
        <dbReference type="ChEBI" id="CHEBI:58603"/>
        <dbReference type="ChEBI" id="CHEBI:60364"/>
        <dbReference type="ChEBI" id="CHEBI:60377"/>
        <dbReference type="ChEBI" id="CHEBI:85987"/>
        <dbReference type="EC" id="2.4.99.12"/>
    </reaction>
</comment>
<accession>A0ABP8R6U7</accession>
<dbReference type="EMBL" id="BAABGR010000035">
    <property type="protein sequence ID" value="GAA4519814.1"/>
    <property type="molecule type" value="Genomic_DNA"/>
</dbReference>
<sequence>MRLLYDLGVWLYGKILWIISPFHRKAKLWVQGRKDIFKAIQEQIDPNQQYIWFHFASLGEFEQGRSVLEKIRIKYPSEKIVITFFSPSGYEIRKNTPLADHVFYLPEDTAKNARQFIELIRPKFAVFTKYEYWHHYFVELKKRNIKLLMISAIFREEQIFFKPYGDFFRDILRNVTYFFAQNMDTVHMLKWINITNAGLAGDTRFDRVLELPMQHKPISEVERFCREHRVLVAGSTWKPDEELLKKLHDDFNAWKFIIAPHEIHDTHIQNIVELFDGQVLLFSNFRNYSPEEIHARRVLLIDNIGMLSSLYHYGDITYVGGGFGVGIHNTLEAATYGKPVIFGPKYAKFQEAVDLVTLMAGFSISNYKQLKTVFEALQNKDKLQECGAAAKKYVQQRAGATQIIMKYLETEKLLQ</sequence>
<dbReference type="PANTHER" id="PTHR42755">
    <property type="entry name" value="3-DEOXY-MANNO-OCTULOSONATE CYTIDYLYLTRANSFERASE"/>
    <property type="match status" value="1"/>
</dbReference>
<comment type="function">
    <text evidence="7">Involved in lipopolysaccharide (LPS) biosynthesis. Catalyzes the transfer of 3-deoxy-D-manno-octulosonate (Kdo) residue(s) from CMP-Kdo to lipid IV(A), the tetraacyldisaccharide-1,4'-bisphosphate precursor of lipid A.</text>
</comment>
<keyword evidence="10" id="KW-1185">Reference proteome</keyword>
<dbReference type="Pfam" id="PF04413">
    <property type="entry name" value="Glycos_transf_N"/>
    <property type="match status" value="1"/>
</dbReference>
<gene>
    <name evidence="9" type="ORF">GCM10023173_23340</name>
</gene>
<comment type="caution">
    <text evidence="9">The sequence shown here is derived from an EMBL/GenBank/DDBJ whole genome shotgun (WGS) entry which is preliminary data.</text>
</comment>
<keyword evidence="4 7" id="KW-0808">Transferase</keyword>
<dbReference type="SUPFAM" id="SSF53756">
    <property type="entry name" value="UDP-Glycosyltransferase/glycogen phosphorylase"/>
    <property type="match status" value="1"/>
</dbReference>
<keyword evidence="7" id="KW-1003">Cell membrane</keyword>
<evidence type="ECO:0000256" key="5">
    <source>
        <dbReference type="ARBA" id="ARBA00031445"/>
    </source>
</evidence>
<dbReference type="InterPro" id="IPR039901">
    <property type="entry name" value="Kdotransferase"/>
</dbReference>
<feature type="domain" description="3-deoxy-D-manno-octulosonic-acid transferase N-terminal" evidence="8">
    <location>
        <begin position="42"/>
        <end position="206"/>
    </location>
</feature>
<dbReference type="PANTHER" id="PTHR42755:SF1">
    <property type="entry name" value="3-DEOXY-D-MANNO-OCTULOSONIC ACID TRANSFERASE, MITOCHONDRIAL-RELATED"/>
    <property type="match status" value="1"/>
</dbReference>
<evidence type="ECO:0000259" key="8">
    <source>
        <dbReference type="Pfam" id="PF04413"/>
    </source>
</evidence>
<keyword evidence="7" id="KW-0472">Membrane</keyword>
<dbReference type="Proteomes" id="UP001500394">
    <property type="component" value="Unassembled WGS sequence"/>
</dbReference>
<name>A0ABP8R6U7_9SPHI</name>
<comment type="pathway">
    <text evidence="1 7">Bacterial outer membrane biogenesis; LPS core biosynthesis.</text>
</comment>
<protein>
    <recommendedName>
        <fullName evidence="3 7">3-deoxy-D-manno-octulosonic acid transferase</fullName>
        <shortName evidence="7">Kdo transferase</shortName>
        <ecNumber evidence="2 7">2.4.99.12</ecNumber>
    </recommendedName>
    <alternativeName>
        <fullName evidence="5 7">Lipid IV(A) 3-deoxy-D-manno-octulosonic acid transferase</fullName>
    </alternativeName>
</protein>
<comment type="subcellular location">
    <subcellularLocation>
        <location evidence="7">Cell membrane</location>
    </subcellularLocation>
</comment>
<reference evidence="10" key="1">
    <citation type="journal article" date="2019" name="Int. J. Syst. Evol. Microbiol.">
        <title>The Global Catalogue of Microorganisms (GCM) 10K type strain sequencing project: providing services to taxonomists for standard genome sequencing and annotation.</title>
        <authorList>
            <consortium name="The Broad Institute Genomics Platform"/>
            <consortium name="The Broad Institute Genome Sequencing Center for Infectious Disease"/>
            <person name="Wu L."/>
            <person name="Ma J."/>
        </authorList>
    </citation>
    <scope>NUCLEOTIDE SEQUENCE [LARGE SCALE GENOMIC DNA]</scope>
    <source>
        <strain evidence="10">JCM 17858</strain>
    </source>
</reference>
<evidence type="ECO:0000256" key="7">
    <source>
        <dbReference type="RuleBase" id="RU365103"/>
    </source>
</evidence>
<evidence type="ECO:0000256" key="3">
    <source>
        <dbReference type="ARBA" id="ARBA00019077"/>
    </source>
</evidence>
<evidence type="ECO:0000256" key="2">
    <source>
        <dbReference type="ARBA" id="ARBA00012621"/>
    </source>
</evidence>